<dbReference type="PROSITE" id="PS50048">
    <property type="entry name" value="ZN2_CY6_FUNGAL_2"/>
    <property type="match status" value="1"/>
</dbReference>
<organism evidence="5 6">
    <name type="scientific">Dioszegia hungarica</name>
    <dbReference type="NCBI Taxonomy" id="4972"/>
    <lineage>
        <taxon>Eukaryota</taxon>
        <taxon>Fungi</taxon>
        <taxon>Dikarya</taxon>
        <taxon>Basidiomycota</taxon>
        <taxon>Agaricomycotina</taxon>
        <taxon>Tremellomycetes</taxon>
        <taxon>Tremellales</taxon>
        <taxon>Bulleribasidiaceae</taxon>
        <taxon>Dioszegia</taxon>
    </lineage>
</organism>
<feature type="compositionally biased region" description="Pro residues" evidence="3">
    <location>
        <begin position="688"/>
        <end position="701"/>
    </location>
</feature>
<feature type="region of interest" description="Disordered" evidence="3">
    <location>
        <begin position="89"/>
        <end position="181"/>
    </location>
</feature>
<dbReference type="CDD" id="cd12148">
    <property type="entry name" value="fungal_TF_MHR"/>
    <property type="match status" value="1"/>
</dbReference>
<feature type="compositionally biased region" description="Polar residues" evidence="3">
    <location>
        <begin position="9"/>
        <end position="24"/>
    </location>
</feature>
<dbReference type="GO" id="GO:0008270">
    <property type="term" value="F:zinc ion binding"/>
    <property type="evidence" value="ECO:0007669"/>
    <property type="project" value="InterPro"/>
</dbReference>
<dbReference type="InterPro" id="IPR036864">
    <property type="entry name" value="Zn2-C6_fun-type_DNA-bd_sf"/>
</dbReference>
<dbReference type="InterPro" id="IPR007219">
    <property type="entry name" value="XnlR_reg_dom"/>
</dbReference>
<gene>
    <name evidence="5" type="ORF">MKK02DRAFT_29390</name>
</gene>
<keyword evidence="1" id="KW-0479">Metal-binding</keyword>
<reference evidence="5" key="1">
    <citation type="journal article" date="2022" name="G3 (Bethesda)">
        <title>High quality genome of the basidiomycete yeast Dioszegia hungarica PDD-24b-2 isolated from cloud water.</title>
        <authorList>
            <person name="Jarrige D."/>
            <person name="Haridas S."/>
            <person name="Bleykasten-Grosshans C."/>
            <person name="Joly M."/>
            <person name="Nadalig T."/>
            <person name="Sancelme M."/>
            <person name="Vuilleumier S."/>
            <person name="Grigoriev I.V."/>
            <person name="Amato P."/>
            <person name="Bringel F."/>
        </authorList>
    </citation>
    <scope>NUCLEOTIDE SEQUENCE</scope>
    <source>
        <strain evidence="5">PDD-24b-2</strain>
    </source>
</reference>
<evidence type="ECO:0000313" key="5">
    <source>
        <dbReference type="EMBL" id="KAI9639294.1"/>
    </source>
</evidence>
<dbReference type="InterPro" id="IPR001138">
    <property type="entry name" value="Zn2Cys6_DnaBD"/>
</dbReference>
<dbReference type="Pfam" id="PF00172">
    <property type="entry name" value="Zn_clus"/>
    <property type="match status" value="1"/>
</dbReference>
<dbReference type="PROSITE" id="PS00463">
    <property type="entry name" value="ZN2_CY6_FUNGAL_1"/>
    <property type="match status" value="1"/>
</dbReference>
<protein>
    <submittedName>
        <fullName evidence="5">Fungal-specific transcription factor domain-containing protein</fullName>
    </submittedName>
</protein>
<dbReference type="GeneID" id="77727019"/>
<dbReference type="SMART" id="SM00906">
    <property type="entry name" value="Fungal_trans"/>
    <property type="match status" value="1"/>
</dbReference>
<sequence>MAEQMQPEAGSSTGGPSQLPSGPSESGDPVTTELASASPATSAAPRKKQKFSRARTACLPCRSRKSKCGSSPPDPCQNCVDWDIQCVWPTGDGRSSRARVQRSKGGEETAAEPATGDQSFAATEVAAGQTPLDDGSADWLQRLLSGTSPPDPQLPFTGLSAPAMTSSSSTTAPFDQLRTGFSPPSADTFQSIFATPSSSGPAHALSYGDLAESYALPGGGVDPARFMWAMSSQLPLVQEASPADERLKAGTGAAVSAEGNAEQAAEKEEKIVKVSWWRPHGQTAIAPGLKRITLKVRIEHPSAPFAAATYSDSPGTSLQRLVDSDGAPTSEIMKHLLDIFFLHFGCQFPFLDRQILEDQVDRRNGSVFMMNCVAGLAARFSSHPAIALPHLEPCAYGNIFYDRAKSLLGSILSVPSREAIAGFVMLAHISFANDAESELWMLTGMAVRMAIDMGLHLDPPEDSTISQTDRRLNRLIFFTVLLMDYALSFGVGRQTTFRVEDITQTLPTGADFPESSTRSPFLYAAQMMLSYGPLINMLNCEQREGTRKESEIQSALAQAIKQYNQLPQDMQWTVANLQMHSKCNQGPIFLHLHLWMHTILASGHLTGTNLPRRGNPNPTLPAISIAPTPNTTTASTLWRNSVRTIGDILVLSDIINPQAYLAVPFTNQAFFVAACCYVWEIDQHRSPPISPELPPIPPPAVPDTSDKQPPSETKDTGGAKKTSGRQIDLSRALLASVARTNIATLQAGLAKQAVYWSGTRWVMAALEKRIEGFQDVDLQGVTEKLKSFVSLPDAGLVGRSAVIPRGSQSMGLSSGVGAGTGGQFDYSQLDFFNLPFDPTAGAANTNEGTGNVTQTEVPLPQNWQTDWFK</sequence>
<dbReference type="SUPFAM" id="SSF57701">
    <property type="entry name" value="Zn2/Cys6 DNA-binding domain"/>
    <property type="match status" value="1"/>
</dbReference>
<feature type="compositionally biased region" description="Low complexity" evidence="3">
    <location>
        <begin position="35"/>
        <end position="44"/>
    </location>
</feature>
<dbReference type="GO" id="GO:0006351">
    <property type="term" value="P:DNA-templated transcription"/>
    <property type="evidence" value="ECO:0007669"/>
    <property type="project" value="InterPro"/>
</dbReference>
<comment type="caution">
    <text evidence="5">The sequence shown here is derived from an EMBL/GenBank/DDBJ whole genome shotgun (WGS) entry which is preliminary data.</text>
</comment>
<dbReference type="RefSeq" id="XP_052949071.1">
    <property type="nucleotide sequence ID" value="XM_053087814.1"/>
</dbReference>
<proteinExistence type="predicted"/>
<dbReference type="CDD" id="cd00067">
    <property type="entry name" value="GAL4"/>
    <property type="match status" value="1"/>
</dbReference>
<accession>A0AA38HHH4</accession>
<feature type="region of interest" description="Disordered" evidence="3">
    <location>
        <begin position="840"/>
        <end position="869"/>
    </location>
</feature>
<evidence type="ECO:0000259" key="4">
    <source>
        <dbReference type="PROSITE" id="PS50048"/>
    </source>
</evidence>
<dbReference type="GO" id="GO:0000981">
    <property type="term" value="F:DNA-binding transcription factor activity, RNA polymerase II-specific"/>
    <property type="evidence" value="ECO:0007669"/>
    <property type="project" value="InterPro"/>
</dbReference>
<evidence type="ECO:0000256" key="1">
    <source>
        <dbReference type="ARBA" id="ARBA00022723"/>
    </source>
</evidence>
<dbReference type="EMBL" id="JAKWFO010000001">
    <property type="protein sequence ID" value="KAI9639294.1"/>
    <property type="molecule type" value="Genomic_DNA"/>
</dbReference>
<evidence type="ECO:0000313" key="6">
    <source>
        <dbReference type="Proteomes" id="UP001164286"/>
    </source>
</evidence>
<dbReference type="PANTHER" id="PTHR47783:SF1">
    <property type="entry name" value="ZN(II)2CYS6 TRANSCRIPTION FACTOR (EUROFUNG)"/>
    <property type="match status" value="1"/>
</dbReference>
<feature type="region of interest" description="Disordered" evidence="3">
    <location>
        <begin position="1"/>
        <end position="55"/>
    </location>
</feature>
<name>A0AA38HHH4_9TREE</name>
<dbReference type="Pfam" id="PF04082">
    <property type="entry name" value="Fungal_trans"/>
    <property type="match status" value="1"/>
</dbReference>
<feature type="domain" description="Zn(2)-C6 fungal-type" evidence="4">
    <location>
        <begin position="57"/>
        <end position="88"/>
    </location>
</feature>
<evidence type="ECO:0000256" key="2">
    <source>
        <dbReference type="ARBA" id="ARBA00023242"/>
    </source>
</evidence>
<dbReference type="GO" id="GO:0003677">
    <property type="term" value="F:DNA binding"/>
    <property type="evidence" value="ECO:0007669"/>
    <property type="project" value="InterPro"/>
</dbReference>
<feature type="compositionally biased region" description="Polar residues" evidence="3">
    <location>
        <begin position="842"/>
        <end position="869"/>
    </location>
</feature>
<dbReference type="SMART" id="SM00066">
    <property type="entry name" value="GAL4"/>
    <property type="match status" value="1"/>
</dbReference>
<dbReference type="Gene3D" id="4.10.240.10">
    <property type="entry name" value="Zn(2)-C6 fungal-type DNA-binding domain"/>
    <property type="match status" value="1"/>
</dbReference>
<dbReference type="Proteomes" id="UP001164286">
    <property type="component" value="Unassembled WGS sequence"/>
</dbReference>
<dbReference type="PANTHER" id="PTHR47783">
    <property type="entry name" value="ZN(II)2CYS6 TRANSCRIPTION FACTOR (EUROFUNG)-RELATED"/>
    <property type="match status" value="1"/>
</dbReference>
<feature type="compositionally biased region" description="Low complexity" evidence="3">
    <location>
        <begin position="160"/>
        <end position="173"/>
    </location>
</feature>
<feature type="region of interest" description="Disordered" evidence="3">
    <location>
        <begin position="688"/>
        <end position="725"/>
    </location>
</feature>
<keyword evidence="2" id="KW-0539">Nucleus</keyword>
<keyword evidence="6" id="KW-1185">Reference proteome</keyword>
<evidence type="ECO:0000256" key="3">
    <source>
        <dbReference type="SAM" id="MobiDB-lite"/>
    </source>
</evidence>
<dbReference type="AlphaFoldDB" id="A0AA38HHH4"/>